<proteinExistence type="predicted"/>
<keyword evidence="1" id="KW-0812">Transmembrane</keyword>
<dbReference type="InterPro" id="IPR051082">
    <property type="entry name" value="Pentapeptide-BTB/POZ_domain"/>
</dbReference>
<dbReference type="SUPFAM" id="SSF141571">
    <property type="entry name" value="Pentapeptide repeat-like"/>
    <property type="match status" value="1"/>
</dbReference>
<feature type="transmembrane region" description="Helical" evidence="1">
    <location>
        <begin position="28"/>
        <end position="47"/>
    </location>
</feature>
<dbReference type="InterPro" id="IPR001646">
    <property type="entry name" value="5peptide_repeat"/>
</dbReference>
<organism evidence="2 3">
    <name type="scientific">Roseivivax halodurans JCM 10272</name>
    <dbReference type="NCBI Taxonomy" id="1449350"/>
    <lineage>
        <taxon>Bacteria</taxon>
        <taxon>Pseudomonadati</taxon>
        <taxon>Pseudomonadota</taxon>
        <taxon>Alphaproteobacteria</taxon>
        <taxon>Rhodobacterales</taxon>
        <taxon>Roseobacteraceae</taxon>
        <taxon>Roseivivax</taxon>
    </lineage>
</organism>
<dbReference type="OrthoDB" id="7870851at2"/>
<name>X7EBW3_9RHOB</name>
<keyword evidence="1" id="KW-0472">Membrane</keyword>
<dbReference type="PANTHER" id="PTHR14136">
    <property type="entry name" value="BTB_POZ DOMAIN-CONTAINING PROTEIN KCTD9"/>
    <property type="match status" value="1"/>
</dbReference>
<dbReference type="Gene3D" id="2.160.20.80">
    <property type="entry name" value="E3 ubiquitin-protein ligase SopA"/>
    <property type="match status" value="1"/>
</dbReference>
<dbReference type="PANTHER" id="PTHR14136:SF17">
    <property type="entry name" value="BTB_POZ DOMAIN-CONTAINING PROTEIN KCTD9"/>
    <property type="match status" value="1"/>
</dbReference>
<sequence>MFAPIMRIRQAILERVSRIDSVVQRIEAWGVLLGVAGLLVGVVGYFGEREARKDDRINRAVSQLASGYGRTSAMTILSDYSVDTVALKAENAHVSDAVLGDFDLSHSDFRGSFFRNVSFSSVDLSFARFEDLKAEGLRIGYLSAVATSFRGSTLDGINFGCVMSREIDFSNSDIESLSLLRGNFQSASFAGATIRSSYFMNSGLAGANFQGARLFDVNFSGSGLAAADFSNAVFERRRGIMAGLGVMPDKSVNFTDAYLIDATIDGNLLEGALLCNTTLPDGAISDRDCDTPGPERLDLTDGINATEKLILDGNRLLSERSFPETAETCQTSELFADLIYPHFPDFALQIRDRSR</sequence>
<accession>X7EBW3</accession>
<dbReference type="Proteomes" id="UP000022447">
    <property type="component" value="Unassembled WGS sequence"/>
</dbReference>
<dbReference type="STRING" id="1449350.OCH239_10470"/>
<evidence type="ECO:0000313" key="2">
    <source>
        <dbReference type="EMBL" id="ETX13397.1"/>
    </source>
</evidence>
<protein>
    <recommendedName>
        <fullName evidence="4">Pentapeptide repeat-containing protein</fullName>
    </recommendedName>
</protein>
<comment type="caution">
    <text evidence="2">The sequence shown here is derived from an EMBL/GenBank/DDBJ whole genome shotgun (WGS) entry which is preliminary data.</text>
</comment>
<dbReference type="RefSeq" id="WP_037265168.1">
    <property type="nucleotide sequence ID" value="NZ_JALZ01000027.1"/>
</dbReference>
<evidence type="ECO:0000256" key="1">
    <source>
        <dbReference type="SAM" id="Phobius"/>
    </source>
</evidence>
<gene>
    <name evidence="2" type="ORF">OCH239_10470</name>
</gene>
<reference evidence="2 3" key="1">
    <citation type="submission" date="2014-01" db="EMBL/GenBank/DDBJ databases">
        <title>Roseivivax halodurans JCM 10272 Genome Sequencing.</title>
        <authorList>
            <person name="Lai Q."/>
            <person name="Li G."/>
            <person name="Shao Z."/>
        </authorList>
    </citation>
    <scope>NUCLEOTIDE SEQUENCE [LARGE SCALE GENOMIC DNA]</scope>
    <source>
        <strain evidence="2 3">JCM 10272</strain>
    </source>
</reference>
<dbReference type="EMBL" id="JALZ01000027">
    <property type="protein sequence ID" value="ETX13397.1"/>
    <property type="molecule type" value="Genomic_DNA"/>
</dbReference>
<evidence type="ECO:0000313" key="3">
    <source>
        <dbReference type="Proteomes" id="UP000022447"/>
    </source>
</evidence>
<dbReference type="AlphaFoldDB" id="X7EBW3"/>
<keyword evidence="3" id="KW-1185">Reference proteome</keyword>
<keyword evidence="1" id="KW-1133">Transmembrane helix</keyword>
<dbReference type="eggNOG" id="COG1357">
    <property type="taxonomic scope" value="Bacteria"/>
</dbReference>
<evidence type="ECO:0008006" key="4">
    <source>
        <dbReference type="Google" id="ProtNLM"/>
    </source>
</evidence>
<dbReference type="Pfam" id="PF00805">
    <property type="entry name" value="Pentapeptide"/>
    <property type="match status" value="2"/>
</dbReference>